<dbReference type="PIRSF" id="PIRSF000136">
    <property type="entry name" value="LGO_GLO"/>
    <property type="match status" value="1"/>
</dbReference>
<dbReference type="InterPro" id="IPR016171">
    <property type="entry name" value="Vanillyl_alc_oxidase_C-sub2"/>
</dbReference>
<keyword evidence="4" id="KW-0560">Oxidoreductase</keyword>
<evidence type="ECO:0000256" key="3">
    <source>
        <dbReference type="ARBA" id="ARBA00022644"/>
    </source>
</evidence>
<dbReference type="InterPro" id="IPR010031">
    <property type="entry name" value="FAD_lactone_oxidase-like"/>
</dbReference>
<dbReference type="Gene3D" id="3.30.43.10">
    <property type="entry name" value="Uridine Diphospho-n-acetylenolpyruvylglucosamine Reductase, domain 2"/>
    <property type="match status" value="1"/>
</dbReference>
<dbReference type="InterPro" id="IPR016169">
    <property type="entry name" value="FAD-bd_PCMH_sub2"/>
</dbReference>
<dbReference type="PANTHER" id="PTHR43762:SF1">
    <property type="entry name" value="D-ARABINONO-1,4-LACTONE OXIDASE"/>
    <property type="match status" value="1"/>
</dbReference>
<dbReference type="Proteomes" id="UP001596112">
    <property type="component" value="Unassembled WGS sequence"/>
</dbReference>
<dbReference type="EMBL" id="JBHSNZ010000017">
    <property type="protein sequence ID" value="MFC5810445.1"/>
    <property type="molecule type" value="Genomic_DNA"/>
</dbReference>
<dbReference type="InterPro" id="IPR036318">
    <property type="entry name" value="FAD-bd_PCMH-like_sf"/>
</dbReference>
<dbReference type="PROSITE" id="PS00862">
    <property type="entry name" value="OX2_COVAL_FAD"/>
    <property type="match status" value="1"/>
</dbReference>
<evidence type="ECO:0000259" key="5">
    <source>
        <dbReference type="PROSITE" id="PS51387"/>
    </source>
</evidence>
<dbReference type="PANTHER" id="PTHR43762">
    <property type="entry name" value="L-GULONOLACTONE OXIDASE"/>
    <property type="match status" value="1"/>
</dbReference>
<evidence type="ECO:0000256" key="2">
    <source>
        <dbReference type="ARBA" id="ARBA00005466"/>
    </source>
</evidence>
<dbReference type="PROSITE" id="PS51387">
    <property type="entry name" value="FAD_PCMH"/>
    <property type="match status" value="1"/>
</dbReference>
<sequence>MSTTVIGKSGTWRNWAGNVTARPVREVTPATVEELAAAVRRAAEDDLRVKAVGTGHSFTAAAATDGVLIRPQLLTGIRDIDRDAMTVTVGAGTPLKRLNVALAREGLSLTNMGDIMEQTVSGATSTGTHGTGRESASIAAQIRGLELVTADGSVLTCSATENADVFAAARVGIGALGIVTAITFAVEPIFLLTAREEPMPFEKVLAEFDELHAENEHFEFYWFPHTGNTNTKRNNRSAGPEKPVPQLNSWFEDEFLSNGVFQVANLVGRAVPATIPAIAQISSRALSARTYTDIPYKVFTSPRRVRFVEMEYAVPREALVDTLRELRAMVDRSPLRVSFPVEVRTAPADDITLSTASGRDSAYIAVHMFRGTPYQAYFTAAERIFTAHEGRPHWGKVHTRDTDYFAKVYPRFGEFTALRDRLDPERRFQNDYLRRVLGS</sequence>
<dbReference type="SUPFAM" id="SSF56176">
    <property type="entry name" value="FAD-binding/transporter-associated domain-like"/>
    <property type="match status" value="1"/>
</dbReference>
<comment type="similarity">
    <text evidence="2">Belongs to the oxygen-dependent FAD-linked oxidoreductase family.</text>
</comment>
<proteinExistence type="inferred from homology"/>
<dbReference type="Pfam" id="PF01565">
    <property type="entry name" value="FAD_binding_4"/>
    <property type="match status" value="1"/>
</dbReference>
<dbReference type="Gene3D" id="1.10.45.10">
    <property type="entry name" value="Vanillyl-alcohol Oxidase, Chain A, domain 4"/>
    <property type="match status" value="1"/>
</dbReference>
<dbReference type="NCBIfam" id="TIGR01679">
    <property type="entry name" value="bact_FAD_ox"/>
    <property type="match status" value="1"/>
</dbReference>
<evidence type="ECO:0000313" key="6">
    <source>
        <dbReference type="EMBL" id="MFC5810445.1"/>
    </source>
</evidence>
<reference evidence="7" key="1">
    <citation type="journal article" date="2019" name="Int. J. Syst. Evol. Microbiol.">
        <title>The Global Catalogue of Microorganisms (GCM) 10K type strain sequencing project: providing services to taxonomists for standard genome sequencing and annotation.</title>
        <authorList>
            <consortium name="The Broad Institute Genomics Platform"/>
            <consortium name="The Broad Institute Genome Sequencing Center for Infectious Disease"/>
            <person name="Wu L."/>
            <person name="Ma J."/>
        </authorList>
    </citation>
    <scope>NUCLEOTIDE SEQUENCE [LARGE SCALE GENOMIC DNA]</scope>
    <source>
        <strain evidence="7">JCM 9918</strain>
    </source>
</reference>
<dbReference type="Gene3D" id="3.30.70.2520">
    <property type="match status" value="1"/>
</dbReference>
<feature type="domain" description="FAD-binding PCMH-type" evidence="5">
    <location>
        <begin position="19"/>
        <end position="189"/>
    </location>
</feature>
<evidence type="ECO:0000256" key="1">
    <source>
        <dbReference type="ARBA" id="ARBA00005147"/>
    </source>
</evidence>
<keyword evidence="3" id="KW-0060">Ascorbate biosynthesis</keyword>
<protein>
    <submittedName>
        <fullName evidence="6">D-arabinono-1,4-lactone oxidase</fullName>
    </submittedName>
</protein>
<evidence type="ECO:0000313" key="7">
    <source>
        <dbReference type="Proteomes" id="UP001596112"/>
    </source>
</evidence>
<gene>
    <name evidence="6" type="ORF">ACFQGO_23600</name>
</gene>
<dbReference type="Pfam" id="PF04030">
    <property type="entry name" value="ALO"/>
    <property type="match status" value="1"/>
</dbReference>
<dbReference type="InterPro" id="IPR016166">
    <property type="entry name" value="FAD-bd_PCMH"/>
</dbReference>
<comment type="caution">
    <text evidence="6">The sequence shown here is derived from an EMBL/GenBank/DDBJ whole genome shotgun (WGS) entry which is preliminary data.</text>
</comment>
<dbReference type="InterPro" id="IPR007173">
    <property type="entry name" value="ALO_C"/>
</dbReference>
<accession>A0ABW1BDG6</accession>
<name>A0ABW1BDG6_9ACTN</name>
<comment type="pathway">
    <text evidence="1">Cofactor biosynthesis; L-ascorbate biosynthesis.</text>
</comment>
<dbReference type="InterPro" id="IPR006093">
    <property type="entry name" value="Oxy_OxRdtase_FAD_BS"/>
</dbReference>
<dbReference type="RefSeq" id="WP_159773837.1">
    <property type="nucleotide sequence ID" value="NZ_JAQOSL010000019.1"/>
</dbReference>
<dbReference type="InterPro" id="IPR016167">
    <property type="entry name" value="FAD-bd_PCMH_sub1"/>
</dbReference>
<dbReference type="InterPro" id="IPR006094">
    <property type="entry name" value="Oxid_FAD_bind_N"/>
</dbReference>
<organism evidence="6 7">
    <name type="scientific">Streptomyces heilongjiangensis</name>
    <dbReference type="NCBI Taxonomy" id="945052"/>
    <lineage>
        <taxon>Bacteria</taxon>
        <taxon>Bacillati</taxon>
        <taxon>Actinomycetota</taxon>
        <taxon>Actinomycetes</taxon>
        <taxon>Kitasatosporales</taxon>
        <taxon>Streptomycetaceae</taxon>
        <taxon>Streptomyces</taxon>
    </lineage>
</organism>
<keyword evidence="7" id="KW-1185">Reference proteome</keyword>
<dbReference type="Gene3D" id="3.30.465.10">
    <property type="match status" value="1"/>
</dbReference>
<evidence type="ECO:0000256" key="4">
    <source>
        <dbReference type="ARBA" id="ARBA00023002"/>
    </source>
</evidence>